<name>A0A1I3G415_9PLAN</name>
<organism evidence="2 3">
    <name type="scientific">Planctomicrobium piriforme</name>
    <dbReference type="NCBI Taxonomy" id="1576369"/>
    <lineage>
        <taxon>Bacteria</taxon>
        <taxon>Pseudomonadati</taxon>
        <taxon>Planctomycetota</taxon>
        <taxon>Planctomycetia</taxon>
        <taxon>Planctomycetales</taxon>
        <taxon>Planctomycetaceae</taxon>
        <taxon>Planctomicrobium</taxon>
    </lineage>
</organism>
<sequence>MRLKVLARELACATAQRQSNLIPAEQARTVFEEFLRTAGYLVGLWRRELLGVPSGRSPRRSIDSFEEITFVWMFVRIMAATWASRAVRAGAMREVTPVLAQLRRDACAVHQVLEWLEHQATLLERVQMSRFRRQVAAWTDSLLASSPEYPMTLDFSLDPERCREFAFDHNLNLEGIHAHGADALRRASLTALAGEKKVTHPLRGAVCRRLQQLCCELRGFDEAANVGNTQSPAEGCLRLPEADERGESATAHVPRRSDRKATA</sequence>
<evidence type="ECO:0000256" key="1">
    <source>
        <dbReference type="SAM" id="MobiDB-lite"/>
    </source>
</evidence>
<dbReference type="EMBL" id="FOQD01000006">
    <property type="protein sequence ID" value="SFI18002.1"/>
    <property type="molecule type" value="Genomic_DNA"/>
</dbReference>
<protein>
    <submittedName>
        <fullName evidence="2">Uncharacterized protein</fullName>
    </submittedName>
</protein>
<accession>A0A1I3G415</accession>
<dbReference type="Proteomes" id="UP000199518">
    <property type="component" value="Unassembled WGS sequence"/>
</dbReference>
<evidence type="ECO:0000313" key="3">
    <source>
        <dbReference type="Proteomes" id="UP000199518"/>
    </source>
</evidence>
<proteinExistence type="predicted"/>
<gene>
    <name evidence="2" type="ORF">SAMN05421753_106161</name>
</gene>
<reference evidence="3" key="1">
    <citation type="submission" date="2016-10" db="EMBL/GenBank/DDBJ databases">
        <authorList>
            <person name="Varghese N."/>
            <person name="Submissions S."/>
        </authorList>
    </citation>
    <scope>NUCLEOTIDE SEQUENCE [LARGE SCALE GENOMIC DNA]</scope>
    <source>
        <strain evidence="3">DSM 26348</strain>
    </source>
</reference>
<feature type="region of interest" description="Disordered" evidence="1">
    <location>
        <begin position="231"/>
        <end position="263"/>
    </location>
</feature>
<keyword evidence="3" id="KW-1185">Reference proteome</keyword>
<dbReference type="AlphaFoldDB" id="A0A1I3G415"/>
<dbReference type="RefSeq" id="WP_139228373.1">
    <property type="nucleotide sequence ID" value="NZ_FOQD01000006.1"/>
</dbReference>
<evidence type="ECO:0000313" key="2">
    <source>
        <dbReference type="EMBL" id="SFI18002.1"/>
    </source>
</evidence>